<keyword evidence="2" id="KW-0408">Iron</keyword>
<evidence type="ECO:0008006" key="5">
    <source>
        <dbReference type="Google" id="ProtNLM"/>
    </source>
</evidence>
<evidence type="ECO:0000313" key="3">
    <source>
        <dbReference type="EMBL" id="KEZ40166.1"/>
    </source>
</evidence>
<dbReference type="EMBL" id="JOWA01000132">
    <property type="protein sequence ID" value="KEZ40166.1"/>
    <property type="molecule type" value="Genomic_DNA"/>
</dbReference>
<evidence type="ECO:0000313" key="4">
    <source>
        <dbReference type="Proteomes" id="UP000028545"/>
    </source>
</evidence>
<dbReference type="GeneID" id="27728287"/>
<organism evidence="3 4">
    <name type="scientific">Pseudallescheria apiosperma</name>
    <name type="common">Scedosporium apiospermum</name>
    <dbReference type="NCBI Taxonomy" id="563466"/>
    <lineage>
        <taxon>Eukaryota</taxon>
        <taxon>Fungi</taxon>
        <taxon>Dikarya</taxon>
        <taxon>Ascomycota</taxon>
        <taxon>Pezizomycotina</taxon>
        <taxon>Sordariomycetes</taxon>
        <taxon>Hypocreomycetidae</taxon>
        <taxon>Microascales</taxon>
        <taxon>Microascaceae</taxon>
        <taxon>Scedosporium</taxon>
    </lineage>
</organism>
<dbReference type="OMA" id="PRDNDVH"/>
<proteinExistence type="predicted"/>
<dbReference type="VEuPathDB" id="FungiDB:SAPIO_CDS9215"/>
<dbReference type="Proteomes" id="UP000028545">
    <property type="component" value="Unassembled WGS sequence"/>
</dbReference>
<sequence length="343" mass="36986">MASISKLPVARWTRIAASVRLYRSSQAVSVIHQKAYIFGGELLPREPVDNRIDIVELAEGKGFGVQTLPEPSEGPTPRVGTPSTTIGQGIYLFSGRGGIEMKPIEENGSVWRYDVSTAAWELITPADPSAPFPAGRSYHCISSNGSDTVYIHSGCPEQGRLSDLWAFDISNRTWRELPSAPAPPRGGASIAFANEKLYRINGFDGKTEQGGSIDVFDVAASAWSSINYKPDGTDGPEPRSVSILVPVVVQGRVYLVTMFGERDPSSLGHAGAGKMLSDAWAFDIEKAVWQKLEMGKDGPVARGWFDADVAKDEEGSDTIVIHGGLGEDNKRLGDVWTLSFSGN</sequence>
<dbReference type="GO" id="GO:0019760">
    <property type="term" value="P:glucosinolate metabolic process"/>
    <property type="evidence" value="ECO:0007669"/>
    <property type="project" value="UniProtKB-ARBA"/>
</dbReference>
<dbReference type="OrthoDB" id="10250130at2759"/>
<evidence type="ECO:0000256" key="2">
    <source>
        <dbReference type="ARBA" id="ARBA00023004"/>
    </source>
</evidence>
<gene>
    <name evidence="3" type="ORF">SAPIO_CDS9215</name>
</gene>
<dbReference type="Gene3D" id="2.120.10.80">
    <property type="entry name" value="Kelch-type beta propeller"/>
    <property type="match status" value="2"/>
</dbReference>
<keyword evidence="1" id="KW-0677">Repeat</keyword>
<keyword evidence="4" id="KW-1185">Reference proteome</keyword>
<protein>
    <recommendedName>
        <fullName evidence="5">Kelch repeat protein</fullName>
    </recommendedName>
</protein>
<dbReference type="AlphaFoldDB" id="A0A084FYK4"/>
<name>A0A084FYK4_PSEDA</name>
<dbReference type="PANTHER" id="PTHR47435">
    <property type="entry name" value="KELCH REPEAT PROTEIN (AFU_ORTHOLOGUE AFUA_5G12780)"/>
    <property type="match status" value="1"/>
</dbReference>
<dbReference type="RefSeq" id="XP_016639965.1">
    <property type="nucleotide sequence ID" value="XM_016790662.1"/>
</dbReference>
<dbReference type="Pfam" id="PF24681">
    <property type="entry name" value="Kelch_KLHDC2_KLHL20_DRC7"/>
    <property type="match status" value="1"/>
</dbReference>
<dbReference type="HOGENOM" id="CLU_030461_1_1_1"/>
<reference evidence="3 4" key="1">
    <citation type="journal article" date="2014" name="Genome Announc.">
        <title>Draft genome sequence of the pathogenic fungus Scedosporium apiospermum.</title>
        <authorList>
            <person name="Vandeputte P."/>
            <person name="Ghamrawi S."/>
            <person name="Rechenmann M."/>
            <person name="Iltis A."/>
            <person name="Giraud S."/>
            <person name="Fleury M."/>
            <person name="Thornton C."/>
            <person name="Delhaes L."/>
            <person name="Meyer W."/>
            <person name="Papon N."/>
            <person name="Bouchara J.P."/>
        </authorList>
    </citation>
    <scope>NUCLEOTIDE SEQUENCE [LARGE SCALE GENOMIC DNA]</scope>
    <source>
        <strain evidence="3 4">IHEM 14462</strain>
    </source>
</reference>
<evidence type="ECO:0000256" key="1">
    <source>
        <dbReference type="ARBA" id="ARBA00022737"/>
    </source>
</evidence>
<dbReference type="InterPro" id="IPR015915">
    <property type="entry name" value="Kelch-typ_b-propeller"/>
</dbReference>
<dbReference type="KEGG" id="sapo:SAPIO_CDS9215"/>
<comment type="caution">
    <text evidence="3">The sequence shown here is derived from an EMBL/GenBank/DDBJ whole genome shotgun (WGS) entry which is preliminary data.</text>
</comment>
<dbReference type="SUPFAM" id="SSF117281">
    <property type="entry name" value="Kelch motif"/>
    <property type="match status" value="1"/>
</dbReference>
<dbReference type="PANTHER" id="PTHR47435:SF4">
    <property type="entry name" value="KELCH REPEAT PROTEIN (AFU_ORTHOLOGUE AFUA_5G12780)"/>
    <property type="match status" value="1"/>
</dbReference>
<accession>A0A084FYK4</accession>